<evidence type="ECO:0000313" key="2">
    <source>
        <dbReference type="EMBL" id="KAF4130018.1"/>
    </source>
</evidence>
<proteinExistence type="predicted"/>
<evidence type="ECO:0000313" key="3">
    <source>
        <dbReference type="EMBL" id="KAF4130020.1"/>
    </source>
</evidence>
<dbReference type="EMBL" id="JAACNO010002889">
    <property type="protein sequence ID" value="KAF4130020.1"/>
    <property type="molecule type" value="Genomic_DNA"/>
</dbReference>
<gene>
    <name evidence="1" type="ORF">GN244_ATG09382</name>
    <name evidence="2" type="ORF">GN958_ATG20781</name>
    <name evidence="3" type="ORF">GN958_ATG20783</name>
</gene>
<sequence>MDSPPKYHDEVGNYMELRLFQGLCRVKLQQSTRARTSTRNCGAWSEDMSILDVVIDENELYVIRADHLNKFFTPGKLCDKALFPLELTTYKRTKGATALLDANRKRRPTSPEDPNILILPLCGISENRNVRKKRCA</sequence>
<comment type="caution">
    <text evidence="1">The sequence shown here is derived from an EMBL/GenBank/DDBJ whole genome shotgun (WGS) entry which is preliminary data.</text>
</comment>
<dbReference type="EMBL" id="WSZM01000193">
    <property type="protein sequence ID" value="KAF4038508.1"/>
    <property type="molecule type" value="Genomic_DNA"/>
</dbReference>
<evidence type="ECO:0000313" key="4">
    <source>
        <dbReference type="Proteomes" id="UP000602510"/>
    </source>
</evidence>
<keyword evidence="4" id="KW-1185">Reference proteome</keyword>
<evidence type="ECO:0000313" key="1">
    <source>
        <dbReference type="EMBL" id="KAF4038508.1"/>
    </source>
</evidence>
<dbReference type="Proteomes" id="UP000704712">
    <property type="component" value="Unassembled WGS sequence"/>
</dbReference>
<name>A0A833WDQ1_PHYIN</name>
<dbReference type="AlphaFoldDB" id="A0A833WDQ1"/>
<dbReference type="EMBL" id="JAACNO010002889">
    <property type="protein sequence ID" value="KAF4130018.1"/>
    <property type="molecule type" value="Genomic_DNA"/>
</dbReference>
<protein>
    <submittedName>
        <fullName evidence="1">Uncharacterized protein</fullName>
    </submittedName>
</protein>
<accession>A0A833WDQ1</accession>
<organism evidence="1 4">
    <name type="scientific">Phytophthora infestans</name>
    <name type="common">Potato late blight agent</name>
    <name type="synonym">Botrytis infestans</name>
    <dbReference type="NCBI Taxonomy" id="4787"/>
    <lineage>
        <taxon>Eukaryota</taxon>
        <taxon>Sar</taxon>
        <taxon>Stramenopiles</taxon>
        <taxon>Oomycota</taxon>
        <taxon>Peronosporomycetes</taxon>
        <taxon>Peronosporales</taxon>
        <taxon>Peronosporaceae</taxon>
        <taxon>Phytophthora</taxon>
    </lineage>
</organism>
<dbReference type="Proteomes" id="UP000602510">
    <property type="component" value="Unassembled WGS sequence"/>
</dbReference>
<reference evidence="1" key="1">
    <citation type="submission" date="2020-04" db="EMBL/GenBank/DDBJ databases">
        <title>Hybrid Assembly of Korean Phytophthora infestans isolates.</title>
        <authorList>
            <person name="Prokchorchik M."/>
            <person name="Lee Y."/>
            <person name="Seo J."/>
            <person name="Cho J.-H."/>
            <person name="Park Y.-E."/>
            <person name="Jang D.-C."/>
            <person name="Im J.-S."/>
            <person name="Choi J.-G."/>
            <person name="Park H.-J."/>
            <person name="Lee G.-B."/>
            <person name="Lee Y.-G."/>
            <person name="Hong S.-Y."/>
            <person name="Cho K."/>
            <person name="Sohn K.H."/>
        </authorList>
    </citation>
    <scope>NUCLEOTIDE SEQUENCE</scope>
    <source>
        <strain evidence="1">KR_1_A1</strain>
        <strain evidence="2">KR_2_A2</strain>
    </source>
</reference>